<accession>A0A6D2J685</accession>
<evidence type="ECO:0000256" key="1">
    <source>
        <dbReference type="SAM" id="MobiDB-lite"/>
    </source>
</evidence>
<organism evidence="2 3">
    <name type="scientific">Microthlaspi erraticum</name>
    <dbReference type="NCBI Taxonomy" id="1685480"/>
    <lineage>
        <taxon>Eukaryota</taxon>
        <taxon>Viridiplantae</taxon>
        <taxon>Streptophyta</taxon>
        <taxon>Embryophyta</taxon>
        <taxon>Tracheophyta</taxon>
        <taxon>Spermatophyta</taxon>
        <taxon>Magnoliopsida</taxon>
        <taxon>eudicotyledons</taxon>
        <taxon>Gunneridae</taxon>
        <taxon>Pentapetalae</taxon>
        <taxon>rosids</taxon>
        <taxon>malvids</taxon>
        <taxon>Brassicales</taxon>
        <taxon>Brassicaceae</taxon>
        <taxon>Coluteocarpeae</taxon>
        <taxon>Microthlaspi</taxon>
    </lineage>
</organism>
<proteinExistence type="predicted"/>
<dbReference type="AlphaFoldDB" id="A0A6D2J685"/>
<dbReference type="EMBL" id="CACVBM020001158">
    <property type="protein sequence ID" value="CAA7035463.1"/>
    <property type="molecule type" value="Genomic_DNA"/>
</dbReference>
<name>A0A6D2J685_9BRAS</name>
<keyword evidence="3" id="KW-1185">Reference proteome</keyword>
<gene>
    <name evidence="2" type="ORF">MERR_LOCUS22698</name>
</gene>
<feature type="compositionally biased region" description="Basic and acidic residues" evidence="1">
    <location>
        <begin position="73"/>
        <end position="97"/>
    </location>
</feature>
<feature type="region of interest" description="Disordered" evidence="1">
    <location>
        <begin position="1"/>
        <end position="97"/>
    </location>
</feature>
<feature type="compositionally biased region" description="Basic residues" evidence="1">
    <location>
        <begin position="1"/>
        <end position="20"/>
    </location>
</feature>
<dbReference type="Proteomes" id="UP000467841">
    <property type="component" value="Unassembled WGS sequence"/>
</dbReference>
<protein>
    <submittedName>
        <fullName evidence="2">Uncharacterized protein</fullName>
    </submittedName>
</protein>
<comment type="caution">
    <text evidence="2">The sequence shown here is derived from an EMBL/GenBank/DDBJ whole genome shotgun (WGS) entry which is preliminary data.</text>
</comment>
<evidence type="ECO:0000313" key="3">
    <source>
        <dbReference type="Proteomes" id="UP000467841"/>
    </source>
</evidence>
<reference evidence="2" key="1">
    <citation type="submission" date="2020-01" db="EMBL/GenBank/DDBJ databases">
        <authorList>
            <person name="Mishra B."/>
        </authorList>
    </citation>
    <scope>NUCLEOTIDE SEQUENCE [LARGE SCALE GENOMIC DNA]</scope>
</reference>
<evidence type="ECO:0000313" key="2">
    <source>
        <dbReference type="EMBL" id="CAA7035463.1"/>
    </source>
</evidence>
<sequence>MFRARPKLSVRLKSRPKSKTARPITHHDPGNIVPRSAKPHRHAMPRTTSRASRETSLAAAQPSRTTADASVRAGKERPRPAEKSSAKSHPLDHAGRP</sequence>